<feature type="transmembrane region" description="Helical" evidence="1">
    <location>
        <begin position="98"/>
        <end position="119"/>
    </location>
</feature>
<protein>
    <recommendedName>
        <fullName evidence="4">Prenyltransferase</fullName>
    </recommendedName>
</protein>
<evidence type="ECO:0000256" key="1">
    <source>
        <dbReference type="SAM" id="Phobius"/>
    </source>
</evidence>
<evidence type="ECO:0008006" key="4">
    <source>
        <dbReference type="Google" id="ProtNLM"/>
    </source>
</evidence>
<proteinExistence type="predicted"/>
<keyword evidence="1" id="KW-1133">Transmembrane helix</keyword>
<feature type="transmembrane region" description="Helical" evidence="1">
    <location>
        <begin position="72"/>
        <end position="92"/>
    </location>
</feature>
<organism evidence="2 3">
    <name type="scientific">Abyssalbus ytuae</name>
    <dbReference type="NCBI Taxonomy" id="2926907"/>
    <lineage>
        <taxon>Bacteria</taxon>
        <taxon>Pseudomonadati</taxon>
        <taxon>Bacteroidota</taxon>
        <taxon>Flavobacteriia</taxon>
        <taxon>Flavobacteriales</taxon>
        <taxon>Flavobacteriaceae</taxon>
        <taxon>Abyssalbus</taxon>
    </lineage>
</organism>
<evidence type="ECO:0000313" key="3">
    <source>
        <dbReference type="Proteomes" id="UP000831290"/>
    </source>
</evidence>
<dbReference type="KEGG" id="fbm:MQE35_11315"/>
<gene>
    <name evidence="2" type="ORF">MQE35_11315</name>
</gene>
<feature type="transmembrane region" description="Helical" evidence="1">
    <location>
        <begin position="250"/>
        <end position="270"/>
    </location>
</feature>
<reference evidence="2" key="1">
    <citation type="submission" date="2022-03" db="EMBL/GenBank/DDBJ databases">
        <title>Description of Abyssus ytuae gen. nov., sp. nov., a novel member of the family Flavobacteriaceae isolated from the sediment of Mariana Trench.</title>
        <authorList>
            <person name="Zhang J."/>
            <person name="Xu X."/>
        </authorList>
    </citation>
    <scope>NUCLEOTIDE SEQUENCE</scope>
    <source>
        <strain evidence="2">MT3330</strain>
    </source>
</reference>
<sequence>MTLLKKIFNFYINASIHVAFAVNALIQVTFINCAIEYNPHISYALFLGTIVGYNFLKYAGDAKNYIFVDKPHVKIIQVLSFAAFLFSCYYLMQLSFKIIYWLAGLAVLTAFYLVPLSVSKKNFRSLAGLKVFMVALVWTAITVLLPVINVGLKPGFDVIVEAIQRFLYVVIVLIPFEIRDLKDDSLQLKTIPQRLGVKNTKLLGLILIIPFYFLEFLKDIINPHNLIALSAISFTMGIFIVFSHKEQGKYYSAFWVESIPLLWWGILVLLGNF</sequence>
<name>A0A9E6ZYQ7_9FLAO</name>
<dbReference type="EMBL" id="CP094358">
    <property type="protein sequence ID" value="UOB16326.1"/>
    <property type="molecule type" value="Genomic_DNA"/>
</dbReference>
<keyword evidence="3" id="KW-1185">Reference proteome</keyword>
<feature type="transmembrane region" description="Helical" evidence="1">
    <location>
        <begin position="226"/>
        <end position="243"/>
    </location>
</feature>
<dbReference type="Proteomes" id="UP000831290">
    <property type="component" value="Chromosome"/>
</dbReference>
<feature type="transmembrane region" description="Helical" evidence="1">
    <location>
        <begin position="7"/>
        <end position="28"/>
    </location>
</feature>
<evidence type="ECO:0000313" key="2">
    <source>
        <dbReference type="EMBL" id="UOB16326.1"/>
    </source>
</evidence>
<keyword evidence="1" id="KW-0812">Transmembrane</keyword>
<dbReference type="AlphaFoldDB" id="A0A9E6ZYQ7"/>
<dbReference type="RefSeq" id="WP_255841500.1">
    <property type="nucleotide sequence ID" value="NZ_CP094358.1"/>
</dbReference>
<feature type="transmembrane region" description="Helical" evidence="1">
    <location>
        <begin position="131"/>
        <end position="152"/>
    </location>
</feature>
<feature type="transmembrane region" description="Helical" evidence="1">
    <location>
        <begin position="40"/>
        <end position="60"/>
    </location>
</feature>
<feature type="transmembrane region" description="Helical" evidence="1">
    <location>
        <begin position="196"/>
        <end position="214"/>
    </location>
</feature>
<feature type="transmembrane region" description="Helical" evidence="1">
    <location>
        <begin position="158"/>
        <end position="176"/>
    </location>
</feature>
<keyword evidence="1" id="KW-0472">Membrane</keyword>
<accession>A0A9E6ZYQ7</accession>